<evidence type="ECO:0000256" key="1">
    <source>
        <dbReference type="SAM" id="MobiDB-lite"/>
    </source>
</evidence>
<protein>
    <submittedName>
        <fullName evidence="2">Uncharacterized protein</fullName>
    </submittedName>
</protein>
<name>A0ABQ0DVR8_9EUKA</name>
<reference evidence="2 3" key="1">
    <citation type="journal article" date="2019" name="PLoS Negl. Trop. Dis.">
        <title>Whole genome sequencing of Entamoeba nuttalli reveals mammalian host-related molecular signatures and a novel octapeptide-repeat surface protein.</title>
        <authorList>
            <person name="Tanaka M."/>
            <person name="Makiuchi T."/>
            <person name="Komiyama T."/>
            <person name="Shiina T."/>
            <person name="Osaki K."/>
            <person name="Tachibana H."/>
        </authorList>
    </citation>
    <scope>NUCLEOTIDE SEQUENCE [LARGE SCALE GENOMIC DNA]</scope>
    <source>
        <strain evidence="2 3">P19-061405</strain>
    </source>
</reference>
<feature type="compositionally biased region" description="Low complexity" evidence="1">
    <location>
        <begin position="119"/>
        <end position="129"/>
    </location>
</feature>
<gene>
    <name evidence="2" type="ORF">ENUP19_0311G0031</name>
</gene>
<feature type="region of interest" description="Disordered" evidence="1">
    <location>
        <begin position="166"/>
        <end position="242"/>
    </location>
</feature>
<dbReference type="EMBL" id="BAAFRS010000311">
    <property type="protein sequence ID" value="GAB1226945.1"/>
    <property type="molecule type" value="Genomic_DNA"/>
</dbReference>
<sequence>MQNYYSFFAQIQSQLKDILIIPHFSQYNLVLVDIISSSKIGQIGINGNHSVLYLDGNEVCNFDNELIGQAIMNFFSKPTHVSCSITNQSDCVISQDEDYSRNQQGFIPETSPTRIEGYQLSPQPNLSSSLLQQTKPSQVSQNISQMTTQQDSGLWSVPLNRKEMKPDECEKSSCIKDQPQMQNVTQDQPQMQNVTQDIKTSVSKVKQTHDRELKSSTNKRNKEKADSANRSSSSHRIDNSNQLPVSDTCVWSLIK</sequence>
<feature type="region of interest" description="Disordered" evidence="1">
    <location>
        <begin position="105"/>
        <end position="129"/>
    </location>
</feature>
<feature type="compositionally biased region" description="Polar residues" evidence="1">
    <location>
        <begin position="179"/>
        <end position="205"/>
    </location>
</feature>
<evidence type="ECO:0000313" key="2">
    <source>
        <dbReference type="EMBL" id="GAB1226945.1"/>
    </source>
</evidence>
<proteinExistence type="predicted"/>
<comment type="caution">
    <text evidence="2">The sequence shown here is derived from an EMBL/GenBank/DDBJ whole genome shotgun (WGS) entry which is preliminary data.</text>
</comment>
<evidence type="ECO:0000313" key="3">
    <source>
        <dbReference type="Proteomes" id="UP001628156"/>
    </source>
</evidence>
<organism evidence="2 3">
    <name type="scientific">Entamoeba nuttalli</name>
    <dbReference type="NCBI Taxonomy" id="412467"/>
    <lineage>
        <taxon>Eukaryota</taxon>
        <taxon>Amoebozoa</taxon>
        <taxon>Evosea</taxon>
        <taxon>Archamoebae</taxon>
        <taxon>Mastigamoebida</taxon>
        <taxon>Entamoebidae</taxon>
        <taxon>Entamoeba</taxon>
    </lineage>
</organism>
<feature type="compositionally biased region" description="Polar residues" evidence="1">
    <location>
        <begin position="228"/>
        <end position="242"/>
    </location>
</feature>
<keyword evidence="3" id="KW-1185">Reference proteome</keyword>
<dbReference type="Proteomes" id="UP001628156">
    <property type="component" value="Unassembled WGS sequence"/>
</dbReference>
<accession>A0ABQ0DVR8</accession>